<protein>
    <submittedName>
        <fullName evidence="2">Metallophosphoesterase</fullName>
    </submittedName>
</protein>
<name>A0ABD6DFK8_9EURY</name>
<dbReference type="Pfam" id="PF00149">
    <property type="entry name" value="Metallophos"/>
    <property type="match status" value="1"/>
</dbReference>
<gene>
    <name evidence="2" type="ORF">ACFSBL_04120</name>
</gene>
<accession>A0ABD6DFK8</accession>
<dbReference type="Gene3D" id="3.60.21.10">
    <property type="match status" value="1"/>
</dbReference>
<dbReference type="InterPro" id="IPR004843">
    <property type="entry name" value="Calcineurin-like_PHP"/>
</dbReference>
<sequence>MSRSEFVAGDRGVFLPADDTLVVADIHLGRAHASNVEFPLNERQDTLDRLGALLGRFEPETVVFAGDVLHRFDAVPVPVRESLDAVVSTIHDAGAEPVLVRGNHDRQLDRVASEPVHDAHKLDSGTVVCHGHEEPGETGDRYVVGHDHPVLAVEGRRHPCLLYGADAYDGVPVLMLPPFTTLAPGVVVNGMRARDFDSPLVRRAGGLHPVVRDSDADETLRFPPLGELRQVL</sequence>
<dbReference type="PANTHER" id="PTHR39323:SF1">
    <property type="entry name" value="BLR1149 PROTEIN"/>
    <property type="match status" value="1"/>
</dbReference>
<feature type="domain" description="Calcineurin-like phosphoesterase" evidence="1">
    <location>
        <begin position="21"/>
        <end position="110"/>
    </location>
</feature>
<evidence type="ECO:0000313" key="3">
    <source>
        <dbReference type="Proteomes" id="UP001597034"/>
    </source>
</evidence>
<reference evidence="2 3" key="1">
    <citation type="journal article" date="2019" name="Int. J. Syst. Evol. Microbiol.">
        <title>The Global Catalogue of Microorganisms (GCM) 10K type strain sequencing project: providing services to taxonomists for standard genome sequencing and annotation.</title>
        <authorList>
            <consortium name="The Broad Institute Genomics Platform"/>
            <consortium name="The Broad Institute Genome Sequencing Center for Infectious Disease"/>
            <person name="Wu L."/>
            <person name="Ma J."/>
        </authorList>
    </citation>
    <scope>NUCLEOTIDE SEQUENCE [LARGE SCALE GENOMIC DNA]</scope>
    <source>
        <strain evidence="2 3">CGMCC 1.10390</strain>
    </source>
</reference>
<organism evidence="2 3">
    <name type="scientific">Haloarchaeobius litoreus</name>
    <dbReference type="NCBI Taxonomy" id="755306"/>
    <lineage>
        <taxon>Archaea</taxon>
        <taxon>Methanobacteriati</taxon>
        <taxon>Methanobacteriota</taxon>
        <taxon>Stenosarchaea group</taxon>
        <taxon>Halobacteria</taxon>
        <taxon>Halobacteriales</taxon>
        <taxon>Halorubellaceae</taxon>
        <taxon>Haloarchaeobius</taxon>
    </lineage>
</organism>
<dbReference type="Proteomes" id="UP001597034">
    <property type="component" value="Unassembled WGS sequence"/>
</dbReference>
<evidence type="ECO:0000313" key="2">
    <source>
        <dbReference type="EMBL" id="MFD1644863.1"/>
    </source>
</evidence>
<comment type="caution">
    <text evidence="2">The sequence shown here is derived from an EMBL/GenBank/DDBJ whole genome shotgun (WGS) entry which is preliminary data.</text>
</comment>
<proteinExistence type="predicted"/>
<dbReference type="PANTHER" id="PTHR39323">
    <property type="entry name" value="BLR1149 PROTEIN"/>
    <property type="match status" value="1"/>
</dbReference>
<dbReference type="RefSeq" id="WP_256400108.1">
    <property type="nucleotide sequence ID" value="NZ_JANHJR010000002.1"/>
</dbReference>
<dbReference type="SUPFAM" id="SSF56300">
    <property type="entry name" value="Metallo-dependent phosphatases"/>
    <property type="match status" value="1"/>
</dbReference>
<dbReference type="EMBL" id="JBHUDO010000001">
    <property type="protein sequence ID" value="MFD1644863.1"/>
    <property type="molecule type" value="Genomic_DNA"/>
</dbReference>
<evidence type="ECO:0000259" key="1">
    <source>
        <dbReference type="Pfam" id="PF00149"/>
    </source>
</evidence>
<dbReference type="InterPro" id="IPR029052">
    <property type="entry name" value="Metallo-depent_PP-like"/>
</dbReference>
<keyword evidence="3" id="KW-1185">Reference proteome</keyword>
<dbReference type="AlphaFoldDB" id="A0ABD6DFK8"/>